<dbReference type="Gramene" id="TraesCLE_scaffold_119613_01G000100.1">
    <property type="protein sequence ID" value="TraesCLE_scaffold_119613_01G000100.1"/>
    <property type="gene ID" value="TraesCLE_scaffold_119613_01G000100"/>
</dbReference>
<dbReference type="Gramene" id="TraesCS7A02G485000.1">
    <property type="protein sequence ID" value="TraesCS7A02G485000.1"/>
    <property type="gene ID" value="TraesCS7A02G485000"/>
</dbReference>
<feature type="chain" id="PRO_5043180157" description="Defensin" evidence="1">
    <location>
        <begin position="29"/>
        <end position="82"/>
    </location>
</feature>
<dbReference type="Gramene" id="TraesCS7A03G1175200.1">
    <property type="protein sequence ID" value="TraesCS7A03G1175200.1.CDS"/>
    <property type="gene ID" value="TraesCS7A03G1175200"/>
</dbReference>
<organism evidence="2">
    <name type="scientific">Triticum aestivum</name>
    <name type="common">Wheat</name>
    <dbReference type="NCBI Taxonomy" id="4565"/>
    <lineage>
        <taxon>Eukaryota</taxon>
        <taxon>Viridiplantae</taxon>
        <taxon>Streptophyta</taxon>
        <taxon>Embryophyta</taxon>
        <taxon>Tracheophyta</taxon>
        <taxon>Spermatophyta</taxon>
        <taxon>Magnoliopsida</taxon>
        <taxon>Liliopsida</taxon>
        <taxon>Poales</taxon>
        <taxon>Poaceae</taxon>
        <taxon>BOP clade</taxon>
        <taxon>Pooideae</taxon>
        <taxon>Triticodae</taxon>
        <taxon>Triticeae</taxon>
        <taxon>Triticinae</taxon>
        <taxon>Triticum</taxon>
    </lineage>
</organism>
<dbReference type="Proteomes" id="UP000019116">
    <property type="component" value="Chromosome 7A"/>
</dbReference>
<dbReference type="Gene3D" id="3.30.30.10">
    <property type="entry name" value="Knottin, scorpion toxin-like"/>
    <property type="match status" value="1"/>
</dbReference>
<feature type="signal peptide" evidence="1">
    <location>
        <begin position="1"/>
        <end position="28"/>
    </location>
</feature>
<accession>A0A3B6RM46</accession>
<dbReference type="OMA" id="CDDNYQC"/>
<dbReference type="AlphaFoldDB" id="A0A3B6RM46"/>
<evidence type="ECO:0000313" key="3">
    <source>
        <dbReference type="Proteomes" id="UP000019116"/>
    </source>
</evidence>
<keyword evidence="3" id="KW-1185">Reference proteome</keyword>
<reference evidence="2" key="2">
    <citation type="submission" date="2018-10" db="UniProtKB">
        <authorList>
            <consortium name="EnsemblPlants"/>
        </authorList>
    </citation>
    <scope>IDENTIFICATION</scope>
</reference>
<sequence length="82" mass="8995">MAPSKKNISVSMLLIVIVAAVCPICSMSYTCDTPSQCRHLSGNYRGPCFGLTDGCDRTCLNESSDNVWGYCDCNLKCYCYTC</sequence>
<name>A0A3B6RM46_WHEAT</name>
<evidence type="ECO:0000313" key="2">
    <source>
        <dbReference type="EnsemblPlants" id="TraesCS7A02G485000.1"/>
    </source>
</evidence>
<evidence type="ECO:0000256" key="1">
    <source>
        <dbReference type="SAM" id="SignalP"/>
    </source>
</evidence>
<dbReference type="Gramene" id="TraesWEE_scaffold_105629_01G000100.1">
    <property type="protein sequence ID" value="TraesWEE_scaffold_105629_01G000100.1"/>
    <property type="gene ID" value="TraesWEE_scaffold_105629_01G000100"/>
</dbReference>
<dbReference type="OrthoDB" id="691674at2759"/>
<protein>
    <recommendedName>
        <fullName evidence="4">Defensin</fullName>
    </recommendedName>
</protein>
<dbReference type="SMR" id="A0A3B6RM46"/>
<dbReference type="InterPro" id="IPR036574">
    <property type="entry name" value="Scorpion_toxin-like_sf"/>
</dbReference>
<evidence type="ECO:0008006" key="4">
    <source>
        <dbReference type="Google" id="ProtNLM"/>
    </source>
</evidence>
<proteinExistence type="predicted"/>
<keyword evidence="1" id="KW-0732">Signal</keyword>
<reference evidence="2" key="1">
    <citation type="submission" date="2018-08" db="EMBL/GenBank/DDBJ databases">
        <authorList>
            <person name="Rossello M."/>
        </authorList>
    </citation>
    <scope>NUCLEOTIDE SEQUENCE [LARGE SCALE GENOMIC DNA]</scope>
    <source>
        <strain evidence="2">cv. Chinese Spring</strain>
    </source>
</reference>
<dbReference type="EnsemblPlants" id="TraesCS7A02G485000.1">
    <property type="protein sequence ID" value="TraesCS7A02G485000.1"/>
    <property type="gene ID" value="TraesCS7A02G485000"/>
</dbReference>
<dbReference type="Gramene" id="TraesCAD_scaffold_089097_01G000100.1">
    <property type="protein sequence ID" value="TraesCAD_scaffold_089097_01G000100.1"/>
    <property type="gene ID" value="TraesCAD_scaffold_089097_01G000100"/>
</dbReference>